<proteinExistence type="inferred from homology"/>
<dbReference type="PROSITE" id="PS51192">
    <property type="entry name" value="HELICASE_ATP_BIND_1"/>
    <property type="match status" value="1"/>
</dbReference>
<evidence type="ECO:0000256" key="3">
    <source>
        <dbReference type="ARBA" id="ARBA00022840"/>
    </source>
</evidence>
<dbReference type="GO" id="GO:0005524">
    <property type="term" value="F:ATP binding"/>
    <property type="evidence" value="ECO:0007669"/>
    <property type="project" value="UniProtKB-UniRule"/>
</dbReference>
<dbReference type="SMART" id="SM00487">
    <property type="entry name" value="DEXDc"/>
    <property type="match status" value="1"/>
</dbReference>
<protein>
    <recommendedName>
        <fullName evidence="5">ATP-dependent RNA helicase</fullName>
        <ecNumber evidence="5">3.6.4.13</ecNumber>
    </recommendedName>
</protein>
<evidence type="ECO:0000256" key="4">
    <source>
        <dbReference type="ARBA" id="ARBA00022884"/>
    </source>
</evidence>
<dbReference type="AlphaFoldDB" id="A0A7E4VMR0"/>
<dbReference type="InterPro" id="IPR027417">
    <property type="entry name" value="P-loop_NTPase"/>
</dbReference>
<evidence type="ECO:0000313" key="8">
    <source>
        <dbReference type="Proteomes" id="UP000492821"/>
    </source>
</evidence>
<dbReference type="SUPFAM" id="SSF52540">
    <property type="entry name" value="P-loop containing nucleoside triphosphate hydrolases"/>
    <property type="match status" value="1"/>
</dbReference>
<evidence type="ECO:0000256" key="5">
    <source>
        <dbReference type="RuleBase" id="RU365068"/>
    </source>
</evidence>
<reference evidence="9" key="2">
    <citation type="submission" date="2020-10" db="UniProtKB">
        <authorList>
            <consortium name="WormBaseParasite"/>
        </authorList>
    </citation>
    <scope>IDENTIFICATION</scope>
</reference>
<evidence type="ECO:0000259" key="7">
    <source>
        <dbReference type="PROSITE" id="PS51194"/>
    </source>
</evidence>
<dbReference type="PROSITE" id="PS51194">
    <property type="entry name" value="HELICASE_CTER"/>
    <property type="match status" value="1"/>
</dbReference>
<dbReference type="WBParaSite" id="Pan_g22033.t1">
    <property type="protein sequence ID" value="Pan_g22033.t1"/>
    <property type="gene ID" value="Pan_g22033"/>
</dbReference>
<keyword evidence="8" id="KW-1185">Reference proteome</keyword>
<sequence>MVDPGQLFCDEELMPIYNGGGCQPFASFSKKGGELPYLDPVVIQNLLNQTPPAVETTPVQAAVLSMLTMHKKESAQADFVCISETGSGKTYAFLLPAIETALKRIRTTEEPPTPSVLIFCHTQPLAESIYQNLNALAKDTPIKTCLIVGKTEFIKSAEFDIGVCCAGRFRNHFGGNSKRYVQIDVSKLDLLVVDELDASMKCSEDFLLYSDIRKKATCPAFFFSATFDATFSFGDIFRDDNGFMYQHGELNSLPPTVRPVFWECDRSIFPSIYLDDDGSVHAEPRTVNNVLQKCNPSDMIYHIMAGQWKNRPNTKFMVFTKKTSIADFLANKMAILRIKARAIHAKKSLEQRHKSLNAFKSGEVKVLFATTQFTRGFDADVDVVINYDIPSSLTAWIHRSGRVGRNGKKGAAITLVDVGDHDEPSKMILRKIVEKINNQIKIPSFLTTYLEQ</sequence>
<dbReference type="EC" id="3.6.4.13" evidence="5"/>
<comment type="catalytic activity">
    <reaction evidence="5">
        <text>ATP + H2O = ADP + phosphate + H(+)</text>
        <dbReference type="Rhea" id="RHEA:13065"/>
        <dbReference type="ChEBI" id="CHEBI:15377"/>
        <dbReference type="ChEBI" id="CHEBI:15378"/>
        <dbReference type="ChEBI" id="CHEBI:30616"/>
        <dbReference type="ChEBI" id="CHEBI:43474"/>
        <dbReference type="ChEBI" id="CHEBI:456216"/>
        <dbReference type="EC" id="3.6.4.13"/>
    </reaction>
</comment>
<reference evidence="8" key="1">
    <citation type="journal article" date="2013" name="Genetics">
        <title>The draft genome and transcriptome of Panagrellus redivivus are shaped by the harsh demands of a free-living lifestyle.</title>
        <authorList>
            <person name="Srinivasan J."/>
            <person name="Dillman A.R."/>
            <person name="Macchietto M.G."/>
            <person name="Heikkinen L."/>
            <person name="Lakso M."/>
            <person name="Fracchia K.M."/>
            <person name="Antoshechkin I."/>
            <person name="Mortazavi A."/>
            <person name="Wong G."/>
            <person name="Sternberg P.W."/>
        </authorList>
    </citation>
    <scope>NUCLEOTIDE SEQUENCE [LARGE SCALE GENOMIC DNA]</scope>
    <source>
        <strain evidence="8">MT8872</strain>
    </source>
</reference>
<dbReference type="Pfam" id="PF00270">
    <property type="entry name" value="DEAD"/>
    <property type="match status" value="1"/>
</dbReference>
<keyword evidence="3 5" id="KW-0067">ATP-binding</keyword>
<evidence type="ECO:0000256" key="1">
    <source>
        <dbReference type="ARBA" id="ARBA00022741"/>
    </source>
</evidence>
<dbReference type="SMART" id="SM00490">
    <property type="entry name" value="HELICc"/>
    <property type="match status" value="1"/>
</dbReference>
<organism evidence="8 9">
    <name type="scientific">Panagrellus redivivus</name>
    <name type="common">Microworm</name>
    <dbReference type="NCBI Taxonomy" id="6233"/>
    <lineage>
        <taxon>Eukaryota</taxon>
        <taxon>Metazoa</taxon>
        <taxon>Ecdysozoa</taxon>
        <taxon>Nematoda</taxon>
        <taxon>Chromadorea</taxon>
        <taxon>Rhabditida</taxon>
        <taxon>Tylenchina</taxon>
        <taxon>Panagrolaimomorpha</taxon>
        <taxon>Panagrolaimoidea</taxon>
        <taxon>Panagrolaimidae</taxon>
        <taxon>Panagrellus</taxon>
    </lineage>
</organism>
<keyword evidence="2 5" id="KW-0378">Hydrolase</keyword>
<evidence type="ECO:0000313" key="9">
    <source>
        <dbReference type="WBParaSite" id="Pan_g22033.t1"/>
    </source>
</evidence>
<dbReference type="Proteomes" id="UP000492821">
    <property type="component" value="Unassembled WGS sequence"/>
</dbReference>
<keyword evidence="5" id="KW-0347">Helicase</keyword>
<dbReference type="InterPro" id="IPR011545">
    <property type="entry name" value="DEAD/DEAH_box_helicase_dom"/>
</dbReference>
<comment type="domain">
    <text evidence="5">The Q motif is unique to and characteristic of the DEAD box family of RNA helicases and controls ATP binding and hydrolysis.</text>
</comment>
<dbReference type="PANTHER" id="PTHR24031">
    <property type="entry name" value="RNA HELICASE"/>
    <property type="match status" value="1"/>
</dbReference>
<dbReference type="GO" id="GO:0016787">
    <property type="term" value="F:hydrolase activity"/>
    <property type="evidence" value="ECO:0007669"/>
    <property type="project" value="UniProtKB-KW"/>
</dbReference>
<keyword evidence="1 5" id="KW-0547">Nucleotide-binding</keyword>
<keyword evidence="4 5" id="KW-0694">RNA-binding</keyword>
<evidence type="ECO:0000259" key="6">
    <source>
        <dbReference type="PROSITE" id="PS51192"/>
    </source>
</evidence>
<dbReference type="GO" id="GO:0003724">
    <property type="term" value="F:RNA helicase activity"/>
    <property type="evidence" value="ECO:0007669"/>
    <property type="project" value="UniProtKB-EC"/>
</dbReference>
<dbReference type="InterPro" id="IPR014001">
    <property type="entry name" value="Helicase_ATP-bd"/>
</dbReference>
<dbReference type="Gene3D" id="3.40.50.300">
    <property type="entry name" value="P-loop containing nucleotide triphosphate hydrolases"/>
    <property type="match status" value="2"/>
</dbReference>
<evidence type="ECO:0000256" key="2">
    <source>
        <dbReference type="ARBA" id="ARBA00022801"/>
    </source>
</evidence>
<name>A0A7E4VMR0_PANRE</name>
<comment type="function">
    <text evidence="5">RNA helicase.</text>
</comment>
<dbReference type="CDD" id="cd18787">
    <property type="entry name" value="SF2_C_DEAD"/>
    <property type="match status" value="1"/>
</dbReference>
<comment type="similarity">
    <text evidence="5">Belongs to the DEAD box helicase family.</text>
</comment>
<dbReference type="Pfam" id="PF00271">
    <property type="entry name" value="Helicase_C"/>
    <property type="match status" value="1"/>
</dbReference>
<feature type="domain" description="Helicase ATP-binding" evidence="6">
    <location>
        <begin position="70"/>
        <end position="226"/>
    </location>
</feature>
<dbReference type="GO" id="GO:0003723">
    <property type="term" value="F:RNA binding"/>
    <property type="evidence" value="ECO:0007669"/>
    <property type="project" value="UniProtKB-UniRule"/>
</dbReference>
<dbReference type="InterPro" id="IPR001650">
    <property type="entry name" value="Helicase_C-like"/>
</dbReference>
<accession>A0A7E4VMR0</accession>
<feature type="domain" description="Helicase C-terminal" evidence="7">
    <location>
        <begin position="286"/>
        <end position="451"/>
    </location>
</feature>